<evidence type="ECO:0000256" key="1">
    <source>
        <dbReference type="ARBA" id="ARBA00009330"/>
    </source>
</evidence>
<dbReference type="BioCyc" id="BSUB633149:G1GM8-2088-MONOMER"/>
<dbReference type="Proteomes" id="UP000002696">
    <property type="component" value="Chromosome"/>
</dbReference>
<accession>D9QIR8</accession>
<gene>
    <name evidence="3" type="ordered locus">Bresu_2091</name>
</gene>
<evidence type="ECO:0000313" key="3">
    <source>
        <dbReference type="EMBL" id="ADL01401.1"/>
    </source>
</evidence>
<feature type="chain" id="PRO_5003126640" evidence="2">
    <location>
        <begin position="28"/>
        <end position="220"/>
    </location>
</feature>
<dbReference type="GO" id="GO:0019867">
    <property type="term" value="C:outer membrane"/>
    <property type="evidence" value="ECO:0007669"/>
    <property type="project" value="InterPro"/>
</dbReference>
<dbReference type="Pfam" id="PF03922">
    <property type="entry name" value="OmpW"/>
    <property type="match status" value="1"/>
</dbReference>
<organism evidence="3 4">
    <name type="scientific">Brevundimonas subvibrioides (strain ATCC 15264 / DSM 4735 / LMG 14903 / NBRC 16000 / CB 81)</name>
    <name type="common">Caulobacter subvibrioides</name>
    <dbReference type="NCBI Taxonomy" id="633149"/>
    <lineage>
        <taxon>Bacteria</taxon>
        <taxon>Pseudomonadati</taxon>
        <taxon>Pseudomonadota</taxon>
        <taxon>Alphaproteobacteria</taxon>
        <taxon>Caulobacterales</taxon>
        <taxon>Caulobacteraceae</taxon>
        <taxon>Brevundimonas</taxon>
    </lineage>
</organism>
<dbReference type="OrthoDB" id="9807574at2"/>
<dbReference type="HOGENOM" id="CLU_042505_0_1_5"/>
<feature type="signal peptide" evidence="2">
    <location>
        <begin position="1"/>
        <end position="27"/>
    </location>
</feature>
<comment type="similarity">
    <text evidence="1">Belongs to the OmpW/AlkL family.</text>
</comment>
<proteinExistence type="inferred from homology"/>
<keyword evidence="2" id="KW-0732">Signal</keyword>
<name>D9QIR8_BRESC</name>
<dbReference type="AlphaFoldDB" id="D9QIR8"/>
<dbReference type="PANTHER" id="PTHR36920:SF1">
    <property type="entry name" value="OUTER MEMBRANE PROTEIN W"/>
    <property type="match status" value="1"/>
</dbReference>
<evidence type="ECO:0000256" key="2">
    <source>
        <dbReference type="SAM" id="SignalP"/>
    </source>
</evidence>
<dbReference type="SUPFAM" id="SSF56925">
    <property type="entry name" value="OMPA-like"/>
    <property type="match status" value="1"/>
</dbReference>
<reference evidence="4" key="1">
    <citation type="journal article" date="2011" name="J. Bacteriol.">
        <title>Genome sequences of eight morphologically diverse alphaproteobacteria.</title>
        <authorList>
            <consortium name="US DOE Joint Genome Institute"/>
            <person name="Brown P.J."/>
            <person name="Kysela D.T."/>
            <person name="Buechlein A."/>
            <person name="Hemmerich C."/>
            <person name="Brun Y.V."/>
        </authorList>
    </citation>
    <scope>NUCLEOTIDE SEQUENCE [LARGE SCALE GENOMIC DNA]</scope>
    <source>
        <strain evidence="4">ATCC 15264 / DSM 4735 / LMG 14903 / NBRC 16000 / CB 81</strain>
    </source>
</reference>
<protein>
    <submittedName>
        <fullName evidence="3">OmpW family protein</fullName>
    </submittedName>
</protein>
<sequence>MRSHTSLRIAALGAGLALAALAAPASAQDWQVARKGDWIVTGRITDVASSADDAITTAAGATTGLHVDVGYDVMPTLGFTYFVTDHISVEAILGATQHEIRAQGGTTDVAVHETWVLPPVVTLQYRLAPEARVSPYVGAGLNYMLFFSGENRNGYDVKLDDGLGYALQAGADIAVSGPWTVNVDVKKVWFNTDASINAGALKSDVNLDPWVLSLGIGRKF</sequence>
<dbReference type="InterPro" id="IPR011250">
    <property type="entry name" value="OMP/PagP_B-barrel"/>
</dbReference>
<dbReference type="KEGG" id="bsb:Bresu_2091"/>
<keyword evidence="4" id="KW-1185">Reference proteome</keyword>
<dbReference type="InParanoid" id="D9QIR8"/>
<dbReference type="PANTHER" id="PTHR36920">
    <property type="match status" value="1"/>
</dbReference>
<evidence type="ECO:0000313" key="4">
    <source>
        <dbReference type="Proteomes" id="UP000002696"/>
    </source>
</evidence>
<dbReference type="eggNOG" id="COG3047">
    <property type="taxonomic scope" value="Bacteria"/>
</dbReference>
<dbReference type="EMBL" id="CP002102">
    <property type="protein sequence ID" value="ADL01401.1"/>
    <property type="molecule type" value="Genomic_DNA"/>
</dbReference>
<dbReference type="GO" id="GO:0055085">
    <property type="term" value="P:transmembrane transport"/>
    <property type="evidence" value="ECO:0007669"/>
    <property type="project" value="TreeGrafter"/>
</dbReference>
<dbReference type="STRING" id="633149.Bresu_2091"/>
<dbReference type="FunCoup" id="D9QIR8">
    <property type="interactions" value="37"/>
</dbReference>
<dbReference type="Gene3D" id="2.40.160.20">
    <property type="match status" value="1"/>
</dbReference>
<dbReference type="InterPro" id="IPR005618">
    <property type="entry name" value="OMPW"/>
</dbReference>
<dbReference type="RefSeq" id="WP_013269502.1">
    <property type="nucleotide sequence ID" value="NC_014375.1"/>
</dbReference>